<reference evidence="2 3" key="1">
    <citation type="journal article" date="2016" name="Nat. Commun.">
        <title>Ectomycorrhizal ecology is imprinted in the genome of the dominant symbiotic fungus Cenococcum geophilum.</title>
        <authorList>
            <consortium name="DOE Joint Genome Institute"/>
            <person name="Peter M."/>
            <person name="Kohler A."/>
            <person name="Ohm R.A."/>
            <person name="Kuo A."/>
            <person name="Krutzmann J."/>
            <person name="Morin E."/>
            <person name="Arend M."/>
            <person name="Barry K.W."/>
            <person name="Binder M."/>
            <person name="Choi C."/>
            <person name="Clum A."/>
            <person name="Copeland A."/>
            <person name="Grisel N."/>
            <person name="Haridas S."/>
            <person name="Kipfer T."/>
            <person name="LaButti K."/>
            <person name="Lindquist E."/>
            <person name="Lipzen A."/>
            <person name="Maire R."/>
            <person name="Meier B."/>
            <person name="Mihaltcheva S."/>
            <person name="Molinier V."/>
            <person name="Murat C."/>
            <person name="Poggeler S."/>
            <person name="Quandt C.A."/>
            <person name="Sperisen C."/>
            <person name="Tritt A."/>
            <person name="Tisserant E."/>
            <person name="Crous P.W."/>
            <person name="Henrissat B."/>
            <person name="Nehls U."/>
            <person name="Egli S."/>
            <person name="Spatafora J.W."/>
            <person name="Grigoriev I.V."/>
            <person name="Martin F.M."/>
        </authorList>
    </citation>
    <scope>NUCLEOTIDE SEQUENCE [LARGE SCALE GENOMIC DNA]</scope>
    <source>
        <strain evidence="2 3">CBS 207.34</strain>
    </source>
</reference>
<proteinExistence type="predicted"/>
<feature type="region of interest" description="Disordered" evidence="1">
    <location>
        <begin position="1"/>
        <end position="20"/>
    </location>
</feature>
<dbReference type="AlphaFoldDB" id="A0A8E2JP01"/>
<organism evidence="2 3">
    <name type="scientific">Glonium stellatum</name>
    <dbReference type="NCBI Taxonomy" id="574774"/>
    <lineage>
        <taxon>Eukaryota</taxon>
        <taxon>Fungi</taxon>
        <taxon>Dikarya</taxon>
        <taxon>Ascomycota</taxon>
        <taxon>Pezizomycotina</taxon>
        <taxon>Dothideomycetes</taxon>
        <taxon>Pleosporomycetidae</taxon>
        <taxon>Gloniales</taxon>
        <taxon>Gloniaceae</taxon>
        <taxon>Glonium</taxon>
    </lineage>
</organism>
<evidence type="ECO:0000256" key="1">
    <source>
        <dbReference type="SAM" id="MobiDB-lite"/>
    </source>
</evidence>
<dbReference type="Proteomes" id="UP000250140">
    <property type="component" value="Unassembled WGS sequence"/>
</dbReference>
<feature type="region of interest" description="Disordered" evidence="1">
    <location>
        <begin position="110"/>
        <end position="137"/>
    </location>
</feature>
<keyword evidence="3" id="KW-1185">Reference proteome</keyword>
<dbReference type="EMBL" id="KV750687">
    <property type="protein sequence ID" value="OCL03769.1"/>
    <property type="molecule type" value="Genomic_DNA"/>
</dbReference>
<protein>
    <submittedName>
        <fullName evidence="2">Uncharacterized protein</fullName>
    </submittedName>
</protein>
<accession>A0A8E2JP01</accession>
<sequence>MTAQTESAADAANSDADRSAAFQRARDLVVRGRDIERVFFDGPVVRRAGGTLRQGVVRGEGGEVSWSEVEALVREVVRAYGEFVEREGAGVGGVQVEGEGEMVRIEFESLFGDDGDEGEHEDGHEGEDEGENGDDYE</sequence>
<feature type="compositionally biased region" description="Acidic residues" evidence="1">
    <location>
        <begin position="111"/>
        <end position="137"/>
    </location>
</feature>
<evidence type="ECO:0000313" key="3">
    <source>
        <dbReference type="Proteomes" id="UP000250140"/>
    </source>
</evidence>
<gene>
    <name evidence="2" type="ORF">AOQ84DRAFT_392011</name>
</gene>
<name>A0A8E2JP01_9PEZI</name>
<evidence type="ECO:0000313" key="2">
    <source>
        <dbReference type="EMBL" id="OCL03769.1"/>
    </source>
</evidence>